<dbReference type="STRING" id="7244.B4LMY5"/>
<evidence type="ECO:0000313" key="5">
    <source>
        <dbReference type="Proteomes" id="UP000008792"/>
    </source>
</evidence>
<keyword evidence="2" id="KW-0732">Signal</keyword>
<proteinExistence type="predicted"/>
<dbReference type="Proteomes" id="UP000008792">
    <property type="component" value="Unassembled WGS sequence"/>
</dbReference>
<dbReference type="KEGG" id="dvi:6626265"/>
<dbReference type="SUPFAM" id="SSF48726">
    <property type="entry name" value="Immunoglobulin"/>
    <property type="match status" value="1"/>
</dbReference>
<dbReference type="eggNOG" id="KOG3510">
    <property type="taxonomic scope" value="Eukaryota"/>
</dbReference>
<dbReference type="AlphaFoldDB" id="B4LMY5"/>
<dbReference type="HOGENOM" id="CLU_1549237_0_0_1"/>
<evidence type="ECO:0000259" key="3">
    <source>
        <dbReference type="PROSITE" id="PS50835"/>
    </source>
</evidence>
<evidence type="ECO:0000256" key="2">
    <source>
        <dbReference type="SAM" id="SignalP"/>
    </source>
</evidence>
<dbReference type="PROSITE" id="PS50835">
    <property type="entry name" value="IG_LIKE"/>
    <property type="match status" value="1"/>
</dbReference>
<feature type="domain" description="Ig-like" evidence="3">
    <location>
        <begin position="71"/>
        <end position="147"/>
    </location>
</feature>
<dbReference type="EMBL" id="CH940648">
    <property type="protein sequence ID" value="EDW62100.1"/>
    <property type="molecule type" value="Genomic_DNA"/>
</dbReference>
<feature type="region of interest" description="Disordered" evidence="1">
    <location>
        <begin position="35"/>
        <end position="61"/>
    </location>
</feature>
<organism evidence="4 5">
    <name type="scientific">Drosophila virilis</name>
    <name type="common">Fruit fly</name>
    <dbReference type="NCBI Taxonomy" id="7244"/>
    <lineage>
        <taxon>Eukaryota</taxon>
        <taxon>Metazoa</taxon>
        <taxon>Ecdysozoa</taxon>
        <taxon>Arthropoda</taxon>
        <taxon>Hexapoda</taxon>
        <taxon>Insecta</taxon>
        <taxon>Pterygota</taxon>
        <taxon>Neoptera</taxon>
        <taxon>Endopterygota</taxon>
        <taxon>Diptera</taxon>
        <taxon>Brachycera</taxon>
        <taxon>Muscomorpha</taxon>
        <taxon>Ephydroidea</taxon>
        <taxon>Drosophilidae</taxon>
        <taxon>Drosophila</taxon>
    </lineage>
</organism>
<feature type="compositionally biased region" description="Polar residues" evidence="1">
    <location>
        <begin position="51"/>
        <end position="61"/>
    </location>
</feature>
<dbReference type="SMART" id="SM00409">
    <property type="entry name" value="IG"/>
    <property type="match status" value="1"/>
</dbReference>
<evidence type="ECO:0000313" key="4">
    <source>
        <dbReference type="EMBL" id="EDW62100.1"/>
    </source>
</evidence>
<dbReference type="FunCoup" id="B4LMY5">
    <property type="interactions" value="2"/>
</dbReference>
<accession>B4LMY5</accession>
<protein>
    <recommendedName>
        <fullName evidence="3">Ig-like domain-containing protein</fullName>
    </recommendedName>
</protein>
<evidence type="ECO:0000256" key="1">
    <source>
        <dbReference type="SAM" id="MobiDB-lite"/>
    </source>
</evidence>
<gene>
    <name evidence="4" type="primary">Dvir\GJ19944</name>
    <name evidence="4" type="ORF">Dvir_GJ19944</name>
</gene>
<dbReference type="InterPro" id="IPR003599">
    <property type="entry name" value="Ig_sub"/>
</dbReference>
<dbReference type="InterPro" id="IPR013783">
    <property type="entry name" value="Ig-like_fold"/>
</dbReference>
<dbReference type="OrthoDB" id="8019355at2759"/>
<keyword evidence="5" id="KW-1185">Reference proteome</keyword>
<feature type="signal peptide" evidence="2">
    <location>
        <begin position="1"/>
        <end position="26"/>
    </location>
</feature>
<dbReference type="PhylomeDB" id="B4LMY5"/>
<sequence length="202" mass="22173">MVSSTALKKVLISGVLLITGCCLVHSYPSITEDDDDGMMADEYDYGPDDQSVASQPASQPKPTNIAKFAVPKANRTVTKTGILGEDVLLKCDEKITKDDVILWYQNSKLIANGQSLLLPNFSLDPKSYDLTILKASAQSAGDYYCQILPQSVFVHTKVILGDHSLDVITPESSKSAQDSLHRFASLMWLLTLVLLVLHQHKH</sequence>
<dbReference type="OMA" id="QSILWFF"/>
<dbReference type="InterPro" id="IPR007110">
    <property type="entry name" value="Ig-like_dom"/>
</dbReference>
<reference evidence="4 5" key="1">
    <citation type="journal article" date="2007" name="Nature">
        <title>Evolution of genes and genomes on the Drosophila phylogeny.</title>
        <authorList>
            <consortium name="Drosophila 12 Genomes Consortium"/>
            <person name="Clark A.G."/>
            <person name="Eisen M.B."/>
            <person name="Smith D.R."/>
            <person name="Bergman C.M."/>
            <person name="Oliver B."/>
            <person name="Markow T.A."/>
            <person name="Kaufman T.C."/>
            <person name="Kellis M."/>
            <person name="Gelbart W."/>
            <person name="Iyer V.N."/>
            <person name="Pollard D.A."/>
            <person name="Sackton T.B."/>
            <person name="Larracuente A.M."/>
            <person name="Singh N.D."/>
            <person name="Abad J.P."/>
            <person name="Abt D.N."/>
            <person name="Adryan B."/>
            <person name="Aguade M."/>
            <person name="Akashi H."/>
            <person name="Anderson W.W."/>
            <person name="Aquadro C.F."/>
            <person name="Ardell D.H."/>
            <person name="Arguello R."/>
            <person name="Artieri C.G."/>
            <person name="Barbash D.A."/>
            <person name="Barker D."/>
            <person name="Barsanti P."/>
            <person name="Batterham P."/>
            <person name="Batzoglou S."/>
            <person name="Begun D."/>
            <person name="Bhutkar A."/>
            <person name="Blanco E."/>
            <person name="Bosak S.A."/>
            <person name="Bradley R.K."/>
            <person name="Brand A.D."/>
            <person name="Brent M.R."/>
            <person name="Brooks A.N."/>
            <person name="Brown R.H."/>
            <person name="Butlin R.K."/>
            <person name="Caggese C."/>
            <person name="Calvi B.R."/>
            <person name="Bernardo de Carvalho A."/>
            <person name="Caspi A."/>
            <person name="Castrezana S."/>
            <person name="Celniker S.E."/>
            <person name="Chang J.L."/>
            <person name="Chapple C."/>
            <person name="Chatterji S."/>
            <person name="Chinwalla A."/>
            <person name="Civetta A."/>
            <person name="Clifton S.W."/>
            <person name="Comeron J.M."/>
            <person name="Costello J.C."/>
            <person name="Coyne J.A."/>
            <person name="Daub J."/>
            <person name="David R.G."/>
            <person name="Delcher A.L."/>
            <person name="Delehaunty K."/>
            <person name="Do C.B."/>
            <person name="Ebling H."/>
            <person name="Edwards K."/>
            <person name="Eickbush T."/>
            <person name="Evans J.D."/>
            <person name="Filipski A."/>
            <person name="Findeiss S."/>
            <person name="Freyhult E."/>
            <person name="Fulton L."/>
            <person name="Fulton R."/>
            <person name="Garcia A.C."/>
            <person name="Gardiner A."/>
            <person name="Garfield D.A."/>
            <person name="Garvin B.E."/>
            <person name="Gibson G."/>
            <person name="Gilbert D."/>
            <person name="Gnerre S."/>
            <person name="Godfrey J."/>
            <person name="Good R."/>
            <person name="Gotea V."/>
            <person name="Gravely B."/>
            <person name="Greenberg A.J."/>
            <person name="Griffiths-Jones S."/>
            <person name="Gross S."/>
            <person name="Guigo R."/>
            <person name="Gustafson E.A."/>
            <person name="Haerty W."/>
            <person name="Hahn M.W."/>
            <person name="Halligan D.L."/>
            <person name="Halpern A.L."/>
            <person name="Halter G.M."/>
            <person name="Han M.V."/>
            <person name="Heger A."/>
            <person name="Hillier L."/>
            <person name="Hinrichs A.S."/>
            <person name="Holmes I."/>
            <person name="Hoskins R.A."/>
            <person name="Hubisz M.J."/>
            <person name="Hultmark D."/>
            <person name="Huntley M.A."/>
            <person name="Jaffe D.B."/>
            <person name="Jagadeeshan S."/>
            <person name="Jeck W.R."/>
            <person name="Johnson J."/>
            <person name="Jones C.D."/>
            <person name="Jordan W.C."/>
            <person name="Karpen G.H."/>
            <person name="Kataoka E."/>
            <person name="Keightley P.D."/>
            <person name="Kheradpour P."/>
            <person name="Kirkness E.F."/>
            <person name="Koerich L.B."/>
            <person name="Kristiansen K."/>
            <person name="Kudrna D."/>
            <person name="Kulathinal R.J."/>
            <person name="Kumar S."/>
            <person name="Kwok R."/>
            <person name="Lander E."/>
            <person name="Langley C.H."/>
            <person name="Lapoint R."/>
            <person name="Lazzaro B.P."/>
            <person name="Lee S.J."/>
            <person name="Levesque L."/>
            <person name="Li R."/>
            <person name="Lin C.F."/>
            <person name="Lin M.F."/>
            <person name="Lindblad-Toh K."/>
            <person name="Llopart A."/>
            <person name="Long M."/>
            <person name="Low L."/>
            <person name="Lozovsky E."/>
            <person name="Lu J."/>
            <person name="Luo M."/>
            <person name="Machado C.A."/>
            <person name="Makalowski W."/>
            <person name="Marzo M."/>
            <person name="Matsuda M."/>
            <person name="Matzkin L."/>
            <person name="McAllister B."/>
            <person name="McBride C.S."/>
            <person name="McKernan B."/>
            <person name="McKernan K."/>
            <person name="Mendez-Lago M."/>
            <person name="Minx P."/>
            <person name="Mollenhauer M.U."/>
            <person name="Montooth K."/>
            <person name="Mount S.M."/>
            <person name="Mu X."/>
            <person name="Myers E."/>
            <person name="Negre B."/>
            <person name="Newfeld S."/>
            <person name="Nielsen R."/>
            <person name="Noor M.A."/>
            <person name="O'Grady P."/>
            <person name="Pachter L."/>
            <person name="Papaceit M."/>
            <person name="Parisi M.J."/>
            <person name="Parisi M."/>
            <person name="Parts L."/>
            <person name="Pedersen J.S."/>
            <person name="Pesole G."/>
            <person name="Phillippy A.M."/>
            <person name="Ponting C.P."/>
            <person name="Pop M."/>
            <person name="Porcelli D."/>
            <person name="Powell J.R."/>
            <person name="Prohaska S."/>
            <person name="Pruitt K."/>
            <person name="Puig M."/>
            <person name="Quesneville H."/>
            <person name="Ram K.R."/>
            <person name="Rand D."/>
            <person name="Rasmussen M.D."/>
            <person name="Reed L.K."/>
            <person name="Reenan R."/>
            <person name="Reily A."/>
            <person name="Remington K.A."/>
            <person name="Rieger T.T."/>
            <person name="Ritchie M.G."/>
            <person name="Robin C."/>
            <person name="Rogers Y.H."/>
            <person name="Rohde C."/>
            <person name="Rozas J."/>
            <person name="Rubenfield M.J."/>
            <person name="Ruiz A."/>
            <person name="Russo S."/>
            <person name="Salzberg S.L."/>
            <person name="Sanchez-Gracia A."/>
            <person name="Saranga D.J."/>
            <person name="Sato H."/>
            <person name="Schaeffer S.W."/>
            <person name="Schatz M.C."/>
            <person name="Schlenke T."/>
            <person name="Schwartz R."/>
            <person name="Segarra C."/>
            <person name="Singh R.S."/>
            <person name="Sirot L."/>
            <person name="Sirota M."/>
            <person name="Sisneros N.B."/>
            <person name="Smith C.D."/>
            <person name="Smith T.F."/>
            <person name="Spieth J."/>
            <person name="Stage D.E."/>
            <person name="Stark A."/>
            <person name="Stephan W."/>
            <person name="Strausberg R.L."/>
            <person name="Strempel S."/>
            <person name="Sturgill D."/>
            <person name="Sutton G."/>
            <person name="Sutton G.G."/>
            <person name="Tao W."/>
            <person name="Teichmann S."/>
            <person name="Tobari Y.N."/>
            <person name="Tomimura Y."/>
            <person name="Tsolas J.M."/>
            <person name="Valente V.L."/>
            <person name="Venter E."/>
            <person name="Venter J.C."/>
            <person name="Vicario S."/>
            <person name="Vieira F.G."/>
            <person name="Vilella A.J."/>
            <person name="Villasante A."/>
            <person name="Walenz B."/>
            <person name="Wang J."/>
            <person name="Wasserman M."/>
            <person name="Watts T."/>
            <person name="Wilson D."/>
            <person name="Wilson R.K."/>
            <person name="Wing R.A."/>
            <person name="Wolfner M.F."/>
            <person name="Wong A."/>
            <person name="Wong G.K."/>
            <person name="Wu C.I."/>
            <person name="Wu G."/>
            <person name="Yamamoto D."/>
            <person name="Yang H.P."/>
            <person name="Yang S.P."/>
            <person name="Yorke J.A."/>
            <person name="Yoshida K."/>
            <person name="Zdobnov E."/>
            <person name="Zhang P."/>
            <person name="Zhang Y."/>
            <person name="Zimin A.V."/>
            <person name="Baldwin J."/>
            <person name="Abdouelleil A."/>
            <person name="Abdulkadir J."/>
            <person name="Abebe A."/>
            <person name="Abera B."/>
            <person name="Abreu J."/>
            <person name="Acer S.C."/>
            <person name="Aftuck L."/>
            <person name="Alexander A."/>
            <person name="An P."/>
            <person name="Anderson E."/>
            <person name="Anderson S."/>
            <person name="Arachi H."/>
            <person name="Azer M."/>
            <person name="Bachantsang P."/>
            <person name="Barry A."/>
            <person name="Bayul T."/>
            <person name="Berlin A."/>
            <person name="Bessette D."/>
            <person name="Bloom T."/>
            <person name="Blye J."/>
            <person name="Boguslavskiy L."/>
            <person name="Bonnet C."/>
            <person name="Boukhgalter B."/>
            <person name="Bourzgui I."/>
            <person name="Brown A."/>
            <person name="Cahill P."/>
            <person name="Channer S."/>
            <person name="Cheshatsang Y."/>
            <person name="Chuda L."/>
            <person name="Citroen M."/>
            <person name="Collymore A."/>
            <person name="Cooke P."/>
            <person name="Costello M."/>
            <person name="D'Aco K."/>
            <person name="Daza R."/>
            <person name="De Haan G."/>
            <person name="DeGray S."/>
            <person name="DeMaso C."/>
            <person name="Dhargay N."/>
            <person name="Dooley K."/>
            <person name="Dooley E."/>
            <person name="Doricent M."/>
            <person name="Dorje P."/>
            <person name="Dorjee K."/>
            <person name="Dupes A."/>
            <person name="Elong R."/>
            <person name="Falk J."/>
            <person name="Farina A."/>
            <person name="Faro S."/>
            <person name="Ferguson D."/>
            <person name="Fisher S."/>
            <person name="Foley C.D."/>
            <person name="Franke A."/>
            <person name="Friedrich D."/>
            <person name="Gadbois L."/>
            <person name="Gearin G."/>
            <person name="Gearin C.R."/>
            <person name="Giannoukos G."/>
            <person name="Goode T."/>
            <person name="Graham J."/>
            <person name="Grandbois E."/>
            <person name="Grewal S."/>
            <person name="Gyaltsen K."/>
            <person name="Hafez N."/>
            <person name="Hagos B."/>
            <person name="Hall J."/>
            <person name="Henson C."/>
            <person name="Hollinger A."/>
            <person name="Honan T."/>
            <person name="Huard M.D."/>
            <person name="Hughes L."/>
            <person name="Hurhula B."/>
            <person name="Husby M.E."/>
            <person name="Kamat A."/>
            <person name="Kanga B."/>
            <person name="Kashin S."/>
            <person name="Khazanovich D."/>
            <person name="Kisner P."/>
            <person name="Lance K."/>
            <person name="Lara M."/>
            <person name="Lee W."/>
            <person name="Lennon N."/>
            <person name="Letendre F."/>
            <person name="LeVine R."/>
            <person name="Lipovsky A."/>
            <person name="Liu X."/>
            <person name="Liu J."/>
            <person name="Liu S."/>
            <person name="Lokyitsang T."/>
            <person name="Lokyitsang Y."/>
            <person name="Lubonja R."/>
            <person name="Lui A."/>
            <person name="MacDonald P."/>
            <person name="Magnisalis V."/>
            <person name="Maru K."/>
            <person name="Matthews C."/>
            <person name="McCusker W."/>
            <person name="McDonough S."/>
            <person name="Mehta T."/>
            <person name="Meldrim J."/>
            <person name="Meneus L."/>
            <person name="Mihai O."/>
            <person name="Mihalev A."/>
            <person name="Mihova T."/>
            <person name="Mittelman R."/>
            <person name="Mlenga V."/>
            <person name="Montmayeur A."/>
            <person name="Mulrain L."/>
            <person name="Navidi A."/>
            <person name="Naylor J."/>
            <person name="Negash T."/>
            <person name="Nguyen T."/>
            <person name="Nguyen N."/>
            <person name="Nicol R."/>
            <person name="Norbu C."/>
            <person name="Norbu N."/>
            <person name="Novod N."/>
            <person name="O'Neill B."/>
            <person name="Osman S."/>
            <person name="Markiewicz E."/>
            <person name="Oyono O.L."/>
            <person name="Patti C."/>
            <person name="Phunkhang P."/>
            <person name="Pierre F."/>
            <person name="Priest M."/>
            <person name="Raghuraman S."/>
            <person name="Rege F."/>
            <person name="Reyes R."/>
            <person name="Rise C."/>
            <person name="Rogov P."/>
            <person name="Ross K."/>
            <person name="Ryan E."/>
            <person name="Settipalli S."/>
            <person name="Shea T."/>
            <person name="Sherpa N."/>
            <person name="Shi L."/>
            <person name="Shih D."/>
            <person name="Sparrow T."/>
            <person name="Spaulding J."/>
            <person name="Stalker J."/>
            <person name="Stange-Thomann N."/>
            <person name="Stavropoulos S."/>
            <person name="Stone C."/>
            <person name="Strader C."/>
            <person name="Tesfaye S."/>
            <person name="Thomson T."/>
            <person name="Thoulutsang Y."/>
            <person name="Thoulutsang D."/>
            <person name="Topham K."/>
            <person name="Topping I."/>
            <person name="Tsamla T."/>
            <person name="Vassiliev H."/>
            <person name="Vo A."/>
            <person name="Wangchuk T."/>
            <person name="Wangdi T."/>
            <person name="Weiand M."/>
            <person name="Wilkinson J."/>
            <person name="Wilson A."/>
            <person name="Yadav S."/>
            <person name="Young G."/>
            <person name="Yu Q."/>
            <person name="Zembek L."/>
            <person name="Zhong D."/>
            <person name="Zimmer A."/>
            <person name="Zwirko Z."/>
            <person name="Jaffe D.B."/>
            <person name="Alvarez P."/>
            <person name="Brockman W."/>
            <person name="Butler J."/>
            <person name="Chin C."/>
            <person name="Gnerre S."/>
            <person name="Grabherr M."/>
            <person name="Kleber M."/>
            <person name="Mauceli E."/>
            <person name="MacCallum I."/>
        </authorList>
    </citation>
    <scope>NUCLEOTIDE SEQUENCE [LARGE SCALE GENOMIC DNA]</scope>
    <source>
        <strain evidence="5">Tucson 15010-1051.87</strain>
    </source>
</reference>
<dbReference type="InParanoid" id="B4LMY5"/>
<name>B4LMY5_DROVI</name>
<dbReference type="Gene3D" id="2.60.40.10">
    <property type="entry name" value="Immunoglobulins"/>
    <property type="match status" value="1"/>
</dbReference>
<feature type="compositionally biased region" description="Acidic residues" evidence="1">
    <location>
        <begin position="35"/>
        <end position="47"/>
    </location>
</feature>
<feature type="chain" id="PRO_5002812880" description="Ig-like domain-containing protein" evidence="2">
    <location>
        <begin position="27"/>
        <end position="202"/>
    </location>
</feature>
<dbReference type="InterPro" id="IPR036179">
    <property type="entry name" value="Ig-like_dom_sf"/>
</dbReference>